<dbReference type="GO" id="GO:0003676">
    <property type="term" value="F:nucleic acid binding"/>
    <property type="evidence" value="ECO:0007669"/>
    <property type="project" value="InterPro"/>
</dbReference>
<name>A0A154P9D6_DUFNO</name>
<dbReference type="PANTHER" id="PTHR47326">
    <property type="entry name" value="TRANSPOSABLE ELEMENT TC3 TRANSPOSASE-LIKE PROTEIN"/>
    <property type="match status" value="1"/>
</dbReference>
<dbReference type="Proteomes" id="UP000076502">
    <property type="component" value="Unassembled WGS sequence"/>
</dbReference>
<dbReference type="AlphaFoldDB" id="A0A154P9D6"/>
<evidence type="ECO:0000313" key="2">
    <source>
        <dbReference type="Proteomes" id="UP000076502"/>
    </source>
</evidence>
<dbReference type="InterPro" id="IPR036397">
    <property type="entry name" value="RNaseH_sf"/>
</dbReference>
<dbReference type="EMBL" id="KQ434847">
    <property type="protein sequence ID" value="KZC08451.1"/>
    <property type="molecule type" value="Genomic_DNA"/>
</dbReference>
<reference evidence="1 2" key="1">
    <citation type="submission" date="2015-07" db="EMBL/GenBank/DDBJ databases">
        <title>The genome of Dufourea novaeangliae.</title>
        <authorList>
            <person name="Pan H."/>
            <person name="Kapheim K."/>
        </authorList>
    </citation>
    <scope>NUCLEOTIDE SEQUENCE [LARGE SCALE GENOMIC DNA]</scope>
    <source>
        <strain evidence="1">0120121106</strain>
        <tissue evidence="1">Whole body</tissue>
    </source>
</reference>
<dbReference type="Gene3D" id="3.30.420.10">
    <property type="entry name" value="Ribonuclease H-like superfamily/Ribonuclease H"/>
    <property type="match status" value="1"/>
</dbReference>
<dbReference type="PANTHER" id="PTHR47326:SF1">
    <property type="entry name" value="HTH PSQ-TYPE DOMAIN-CONTAINING PROTEIN"/>
    <property type="match status" value="1"/>
</dbReference>
<proteinExistence type="predicted"/>
<gene>
    <name evidence="1" type="ORF">WN55_10650</name>
</gene>
<sequence length="74" mass="8546">RSPDLIPLYYFLQGNVKSLVYNSKPKSILELKGNIRQEIVNVPRSMCQRVIKNLRAQECKSQEGPHLNDSIFET</sequence>
<protein>
    <submittedName>
        <fullName evidence="1">Uncharacterized protein</fullName>
    </submittedName>
</protein>
<accession>A0A154P9D6</accession>
<evidence type="ECO:0000313" key="1">
    <source>
        <dbReference type="EMBL" id="KZC08451.1"/>
    </source>
</evidence>
<keyword evidence="2" id="KW-1185">Reference proteome</keyword>
<organism evidence="1 2">
    <name type="scientific">Dufourea novaeangliae</name>
    <name type="common">Sweat bee</name>
    <dbReference type="NCBI Taxonomy" id="178035"/>
    <lineage>
        <taxon>Eukaryota</taxon>
        <taxon>Metazoa</taxon>
        <taxon>Ecdysozoa</taxon>
        <taxon>Arthropoda</taxon>
        <taxon>Hexapoda</taxon>
        <taxon>Insecta</taxon>
        <taxon>Pterygota</taxon>
        <taxon>Neoptera</taxon>
        <taxon>Endopterygota</taxon>
        <taxon>Hymenoptera</taxon>
        <taxon>Apocrita</taxon>
        <taxon>Aculeata</taxon>
        <taxon>Apoidea</taxon>
        <taxon>Anthophila</taxon>
        <taxon>Halictidae</taxon>
        <taxon>Rophitinae</taxon>
        <taxon>Dufourea</taxon>
    </lineage>
</organism>
<feature type="non-terminal residue" evidence="1">
    <location>
        <position position="1"/>
    </location>
</feature>